<dbReference type="Pfam" id="PF19775">
    <property type="entry name" value="DUF6261"/>
    <property type="match status" value="1"/>
</dbReference>
<proteinExistence type="predicted"/>
<protein>
    <submittedName>
        <fullName evidence="1">Uncharacterized protein</fullName>
    </submittedName>
</protein>
<reference evidence="2" key="1">
    <citation type="submission" date="2015-01" db="EMBL/GenBank/DDBJ databases">
        <authorList>
            <person name="MANFREDI Pablo"/>
        </authorList>
    </citation>
    <scope>NUCLEOTIDE SEQUENCE [LARGE SCALE GENOMIC DNA]</scope>
    <source>
        <strain evidence="2">Ccyn2B</strain>
    </source>
</reference>
<dbReference type="Proteomes" id="UP000038055">
    <property type="component" value="Unassembled WGS sequence"/>
</dbReference>
<dbReference type="RefSeq" id="WP_041989919.1">
    <property type="nucleotide sequence ID" value="NZ_CDOD01000003.1"/>
</dbReference>
<dbReference type="AlphaFoldDB" id="A0A0B7H4T0"/>
<dbReference type="STRING" id="28189.CCYN74_60020"/>
<evidence type="ECO:0000313" key="2">
    <source>
        <dbReference type="Proteomes" id="UP000038055"/>
    </source>
</evidence>
<gene>
    <name evidence="1" type="ORF">CCYN2B_110142</name>
</gene>
<dbReference type="InterPro" id="IPR046228">
    <property type="entry name" value="DUF6261"/>
</dbReference>
<dbReference type="EMBL" id="CDOD01000003">
    <property type="protein sequence ID" value="CEN32623.1"/>
    <property type="molecule type" value="Genomic_DNA"/>
</dbReference>
<dbReference type="eggNOG" id="ENOG5031Z76">
    <property type="taxonomic scope" value="Bacteria"/>
</dbReference>
<sequence>MIKRTNLSPLRLMAFAQTMKNVKTFLENESDLSGLGLSGVKTEFDDAFDALENAMKPVRKNEHTKTLAELDSERDAIFTGLKQYALSFLNFPDEAKKKSAQRIEAIFESYGKDVTKRAYRDATAIIRNLLSDFEKSENQSHVTALGITQWVAPLKEANEQFDVLHSNRTMEQSKKELGKTQEARDVMQGMFDKLGKAISAMAFVNGEEKYRNLVNAINEEVKRALL</sequence>
<name>A0A0B7H4T0_9FLAO</name>
<keyword evidence="2" id="KW-1185">Reference proteome</keyword>
<organism evidence="1 2">
    <name type="scientific">Capnocytophaga cynodegmi</name>
    <dbReference type="NCBI Taxonomy" id="28189"/>
    <lineage>
        <taxon>Bacteria</taxon>
        <taxon>Pseudomonadati</taxon>
        <taxon>Bacteroidota</taxon>
        <taxon>Flavobacteriia</taxon>
        <taxon>Flavobacteriales</taxon>
        <taxon>Flavobacteriaceae</taxon>
        <taxon>Capnocytophaga</taxon>
    </lineage>
</organism>
<evidence type="ECO:0000313" key="1">
    <source>
        <dbReference type="EMBL" id="CEN32623.1"/>
    </source>
</evidence>
<accession>A0A0B7H4T0</accession>